<dbReference type="PROSITE" id="PS52048">
    <property type="entry name" value="UCH_DOMAIN"/>
    <property type="match status" value="1"/>
</dbReference>
<dbReference type="GeneID" id="54364102"/>
<evidence type="ECO:0000256" key="6">
    <source>
        <dbReference type="PROSITE-ProRule" id="PRU01393"/>
    </source>
</evidence>
<feature type="site" description="Transition state stabilizer" evidence="6">
    <location>
        <position position="109"/>
    </location>
</feature>
<reference evidence="11" key="1">
    <citation type="submission" date="2020-01" db="EMBL/GenBank/DDBJ databases">
        <authorList>
            <consortium name="DOE Joint Genome Institute"/>
            <person name="Haridas S."/>
            <person name="Albert R."/>
            <person name="Binder M."/>
            <person name="Bloem J."/>
            <person name="Labutti K."/>
            <person name="Salamov A."/>
            <person name="Andreopoulos B."/>
            <person name="Baker S.E."/>
            <person name="Barry K."/>
            <person name="Bills G."/>
            <person name="Bluhm B.H."/>
            <person name="Cannon C."/>
            <person name="Castanera R."/>
            <person name="Culley D.E."/>
            <person name="Daum C."/>
            <person name="Ezra D."/>
            <person name="Gonzalez J.B."/>
            <person name="Henrissat B."/>
            <person name="Kuo A."/>
            <person name="Liang C."/>
            <person name="Lipzen A."/>
            <person name="Lutzoni F."/>
            <person name="Magnuson J."/>
            <person name="Mondo S."/>
            <person name="Nolan M."/>
            <person name="Ohm R."/>
            <person name="Pangilinan J."/>
            <person name="Park H.-J."/>
            <person name="Ramirez L."/>
            <person name="Alfaro M."/>
            <person name="Sun H."/>
            <person name="Tritt A."/>
            <person name="Yoshinaga Y."/>
            <person name="Zwiers L.-H."/>
            <person name="Turgeon B.G."/>
            <person name="Goodwin S.B."/>
            <person name="Spatafora J.W."/>
            <person name="Crous P.W."/>
            <person name="Grigoriev I.V."/>
        </authorList>
    </citation>
    <scope>NUCLEOTIDE SEQUENCE</scope>
    <source>
        <strain evidence="11">CBS 342.82</strain>
    </source>
</reference>
<dbReference type="Gene3D" id="3.40.532.10">
    <property type="entry name" value="Peptidase C12, ubiquitin carboxyl-terminal hydrolase"/>
    <property type="match status" value="1"/>
</dbReference>
<evidence type="ECO:0000256" key="8">
    <source>
        <dbReference type="SAM" id="MobiDB-lite"/>
    </source>
</evidence>
<evidence type="ECO:0000313" key="11">
    <source>
        <dbReference type="RefSeq" id="XP_033462163.1"/>
    </source>
</evidence>
<feature type="domain" description="UCH catalytic" evidence="9">
    <location>
        <begin position="35"/>
        <end position="277"/>
    </location>
</feature>
<dbReference type="InterPro" id="IPR038765">
    <property type="entry name" value="Papain-like_cys_pep_sf"/>
</dbReference>
<feature type="active site" description="Nucleophile" evidence="6">
    <location>
        <position position="115"/>
    </location>
</feature>
<dbReference type="FunFam" id="3.40.532.10:FF:000010">
    <property type="entry name" value="Ubiquitin carboxyl-terminal hydrolase"/>
    <property type="match status" value="1"/>
</dbReference>
<reference evidence="11" key="2">
    <citation type="submission" date="2020-04" db="EMBL/GenBank/DDBJ databases">
        <authorList>
            <consortium name="NCBI Genome Project"/>
        </authorList>
    </citation>
    <scope>NUCLEOTIDE SEQUENCE</scope>
    <source>
        <strain evidence="11">CBS 342.82</strain>
    </source>
</reference>
<dbReference type="InterPro" id="IPR036959">
    <property type="entry name" value="Peptidase_C12_UCH_sf"/>
</dbReference>
<protein>
    <recommendedName>
        <fullName evidence="7">Ubiquitin carboxyl-terminal hydrolase</fullName>
        <ecNumber evidence="7">3.4.19.12</ecNumber>
    </recommendedName>
</protein>
<dbReference type="Proteomes" id="UP000504637">
    <property type="component" value="Unplaced"/>
</dbReference>
<evidence type="ECO:0000256" key="1">
    <source>
        <dbReference type="ARBA" id="ARBA00000707"/>
    </source>
</evidence>
<reference evidence="11" key="3">
    <citation type="submission" date="2025-08" db="UniProtKB">
        <authorList>
            <consortium name="RefSeq"/>
        </authorList>
    </citation>
    <scope>IDENTIFICATION</scope>
    <source>
        <strain evidence="11">CBS 342.82</strain>
    </source>
</reference>
<dbReference type="EC" id="3.4.19.12" evidence="7"/>
<dbReference type="RefSeq" id="XP_033462163.1">
    <property type="nucleotide sequence ID" value="XM_033606302.1"/>
</dbReference>
<feature type="compositionally biased region" description="Basic residues" evidence="8">
    <location>
        <begin position="1"/>
        <end position="11"/>
    </location>
</feature>
<dbReference type="InterPro" id="IPR001578">
    <property type="entry name" value="Peptidase_C12_UCH"/>
</dbReference>
<evidence type="ECO:0000256" key="4">
    <source>
        <dbReference type="ARBA" id="ARBA00022801"/>
    </source>
</evidence>
<dbReference type="GO" id="GO:0016579">
    <property type="term" value="P:protein deubiquitination"/>
    <property type="evidence" value="ECO:0007669"/>
    <property type="project" value="TreeGrafter"/>
</dbReference>
<dbReference type="PANTHER" id="PTHR10589:SF29">
    <property type="entry name" value="UBIQUITIN CARBOXYL-TERMINAL HYDROLASE"/>
    <property type="match status" value="1"/>
</dbReference>
<evidence type="ECO:0000256" key="2">
    <source>
        <dbReference type="ARBA" id="ARBA00022670"/>
    </source>
</evidence>
<organism evidence="11">
    <name type="scientific">Dissoconium aciculare CBS 342.82</name>
    <dbReference type="NCBI Taxonomy" id="1314786"/>
    <lineage>
        <taxon>Eukaryota</taxon>
        <taxon>Fungi</taxon>
        <taxon>Dikarya</taxon>
        <taxon>Ascomycota</taxon>
        <taxon>Pezizomycotina</taxon>
        <taxon>Dothideomycetes</taxon>
        <taxon>Dothideomycetidae</taxon>
        <taxon>Mycosphaerellales</taxon>
        <taxon>Dissoconiaceae</taxon>
        <taxon>Dissoconium</taxon>
    </lineage>
</organism>
<evidence type="ECO:0000256" key="7">
    <source>
        <dbReference type="RuleBase" id="RU361215"/>
    </source>
</evidence>
<keyword evidence="5 6" id="KW-0788">Thiol protease</keyword>
<dbReference type="PANTHER" id="PTHR10589">
    <property type="entry name" value="UBIQUITIN CARBOXYL-TERMINAL HYDROLASE"/>
    <property type="match status" value="1"/>
</dbReference>
<gene>
    <name evidence="11" type="ORF">K489DRAFT_387210</name>
</gene>
<dbReference type="PRINTS" id="PR00707">
    <property type="entry name" value="UBCTHYDRLASE"/>
</dbReference>
<evidence type="ECO:0000313" key="10">
    <source>
        <dbReference type="Proteomes" id="UP000504637"/>
    </source>
</evidence>
<sequence>MPAKQGVKRKANGSQAAGVNVKPDLQAPDRNTWTGWVEMESDPAFFNVMLKDAGVRGVKVQELYSLESDMLAILPRPVHALIFLFKYRAQDEVTNGATTCPGNVWFANQIPDFACATVALINIVNNIPGIELGPELSDFRRSTLQMEHMARGDAIDKFDFVRRIHNSFASETEILNAEMHIRNKLLRPRQDVYKTNTADDRDDDDDQAGFHFIAYMPIDGHVWRMDGLDYYPQDLGAYGTDSAGGTGEWLDIAQSSLAVRMAQYQDVDSFNLMAVVHDSAMQDRLALVQNVIAIRAIDVALDAVVEDWREMDEATISKEVLTGPSDELEISSQDIIIAEVEHRWRESITNAADDLFKLLQLRQRIIELQGPLRAAVRDAVSAERRDQEEARHARHDYGSFVREWLGALAAEGLLSGLLEE</sequence>
<dbReference type="PROSITE" id="PS52049">
    <property type="entry name" value="ULD"/>
    <property type="match status" value="1"/>
</dbReference>
<dbReference type="Pfam" id="PF01088">
    <property type="entry name" value="Peptidase_C12"/>
    <property type="match status" value="1"/>
</dbReference>
<feature type="region of interest" description="Disordered" evidence="8">
    <location>
        <begin position="1"/>
        <end position="26"/>
    </location>
</feature>
<dbReference type="GO" id="GO:0004843">
    <property type="term" value="F:cysteine-type deubiquitinase activity"/>
    <property type="evidence" value="ECO:0007669"/>
    <property type="project" value="UniProtKB-UniRule"/>
</dbReference>
<dbReference type="GO" id="GO:0006511">
    <property type="term" value="P:ubiquitin-dependent protein catabolic process"/>
    <property type="evidence" value="ECO:0007669"/>
    <property type="project" value="UniProtKB-UniRule"/>
</dbReference>
<feature type="site" description="Important for enzyme activity" evidence="6">
    <location>
        <position position="226"/>
    </location>
</feature>
<comment type="similarity">
    <text evidence="6 7">Belongs to the peptidase C12 family.</text>
</comment>
<name>A0A6J3ME49_9PEZI</name>
<dbReference type="GO" id="GO:0005737">
    <property type="term" value="C:cytoplasm"/>
    <property type="evidence" value="ECO:0007669"/>
    <property type="project" value="TreeGrafter"/>
</dbReference>
<keyword evidence="10" id="KW-1185">Reference proteome</keyword>
<evidence type="ECO:0000256" key="5">
    <source>
        <dbReference type="ARBA" id="ARBA00022807"/>
    </source>
</evidence>
<dbReference type="SUPFAM" id="SSF54001">
    <property type="entry name" value="Cysteine proteinases"/>
    <property type="match status" value="1"/>
</dbReference>
<keyword evidence="2 6" id="KW-0645">Protease</keyword>
<dbReference type="AlphaFoldDB" id="A0A6J3ME49"/>
<comment type="catalytic activity">
    <reaction evidence="1 6 7">
        <text>Thiol-dependent hydrolysis of ester, thioester, amide, peptide and isopeptide bonds formed by the C-terminal Gly of ubiquitin (a 76-residue protein attached to proteins as an intracellular targeting signal).</text>
        <dbReference type="EC" id="3.4.19.12"/>
    </reaction>
</comment>
<evidence type="ECO:0000259" key="9">
    <source>
        <dbReference type="PROSITE" id="PS52048"/>
    </source>
</evidence>
<evidence type="ECO:0000256" key="3">
    <source>
        <dbReference type="ARBA" id="ARBA00022786"/>
    </source>
</evidence>
<proteinExistence type="inferred from homology"/>
<feature type="active site" description="Proton donor" evidence="6">
    <location>
        <position position="211"/>
    </location>
</feature>
<dbReference type="OrthoDB" id="1924260at2759"/>
<accession>A0A6J3ME49</accession>
<keyword evidence="4 6" id="KW-0378">Hydrolase</keyword>
<keyword evidence="3 6" id="KW-0833">Ubl conjugation pathway</keyword>